<evidence type="ECO:0000256" key="4">
    <source>
        <dbReference type="PROSITE-ProRule" id="PRU00339"/>
    </source>
</evidence>
<dbReference type="InterPro" id="IPR001173">
    <property type="entry name" value="Glyco_trans_2-like"/>
</dbReference>
<protein>
    <recommendedName>
        <fullName evidence="5">Glycosyltransferase 2-like domain-containing protein</fullName>
    </recommendedName>
</protein>
<dbReference type="AlphaFoldDB" id="A0A6V8LV53"/>
<dbReference type="SUPFAM" id="SSF48452">
    <property type="entry name" value="TPR-like"/>
    <property type="match status" value="1"/>
</dbReference>
<dbReference type="PANTHER" id="PTHR43179:SF12">
    <property type="entry name" value="GALACTOFURANOSYLTRANSFERASE GLFT2"/>
    <property type="match status" value="1"/>
</dbReference>
<keyword evidence="4" id="KW-0802">TPR repeat</keyword>
<dbReference type="PROSITE" id="PS50005">
    <property type="entry name" value="TPR"/>
    <property type="match status" value="1"/>
</dbReference>
<dbReference type="InterPro" id="IPR029044">
    <property type="entry name" value="Nucleotide-diphossugar_trans"/>
</dbReference>
<comment type="similarity">
    <text evidence="1">Belongs to the glycosyltransferase 2 family.</text>
</comment>
<evidence type="ECO:0000313" key="6">
    <source>
        <dbReference type="EMBL" id="GFK94471.1"/>
    </source>
</evidence>
<reference evidence="6 7" key="1">
    <citation type="submission" date="2020-04" db="EMBL/GenBank/DDBJ databases">
        <authorList>
            <consortium name="Desulfovibrio sp. FSS-1 genome sequencing consortium"/>
            <person name="Shimoshige H."/>
            <person name="Kobayashi H."/>
            <person name="Maekawa T."/>
        </authorList>
    </citation>
    <scope>NUCLEOTIDE SEQUENCE [LARGE SCALE GENOMIC DNA]</scope>
    <source>
        <strain evidence="6 7">SIID29052-01</strain>
    </source>
</reference>
<dbReference type="Pfam" id="PF00535">
    <property type="entry name" value="Glycos_transf_2"/>
    <property type="match status" value="1"/>
</dbReference>
<dbReference type="SUPFAM" id="SSF53448">
    <property type="entry name" value="Nucleotide-diphospho-sugar transferases"/>
    <property type="match status" value="1"/>
</dbReference>
<keyword evidence="3" id="KW-0808">Transferase</keyword>
<dbReference type="Gene3D" id="1.25.40.10">
    <property type="entry name" value="Tetratricopeptide repeat domain"/>
    <property type="match status" value="1"/>
</dbReference>
<keyword evidence="7" id="KW-1185">Reference proteome</keyword>
<dbReference type="Proteomes" id="UP000494245">
    <property type="component" value="Unassembled WGS sequence"/>
</dbReference>
<feature type="repeat" description="TPR" evidence="4">
    <location>
        <begin position="209"/>
        <end position="242"/>
    </location>
</feature>
<dbReference type="EMBL" id="BLTE01000010">
    <property type="protein sequence ID" value="GFK94471.1"/>
    <property type="molecule type" value="Genomic_DNA"/>
</dbReference>
<dbReference type="Gene3D" id="3.90.550.10">
    <property type="entry name" value="Spore Coat Polysaccharide Biosynthesis Protein SpsA, Chain A"/>
    <property type="match status" value="1"/>
</dbReference>
<dbReference type="RefSeq" id="WP_173084584.1">
    <property type="nucleotide sequence ID" value="NZ_BLTE01000010.1"/>
</dbReference>
<feature type="domain" description="Glycosyltransferase 2-like" evidence="5">
    <location>
        <begin position="270"/>
        <end position="395"/>
    </location>
</feature>
<gene>
    <name evidence="6" type="ORF">NNJEOMEG_02316</name>
</gene>
<evidence type="ECO:0000256" key="3">
    <source>
        <dbReference type="ARBA" id="ARBA00022679"/>
    </source>
</evidence>
<accession>A0A6V8LV53</accession>
<proteinExistence type="inferred from homology"/>
<dbReference type="CDD" id="cd00761">
    <property type="entry name" value="Glyco_tranf_GTA_type"/>
    <property type="match status" value="1"/>
</dbReference>
<keyword evidence="2" id="KW-0328">Glycosyltransferase</keyword>
<evidence type="ECO:0000313" key="7">
    <source>
        <dbReference type="Proteomes" id="UP000494245"/>
    </source>
</evidence>
<organism evidence="6 7">
    <name type="scientific">Fundidesulfovibrio magnetotacticus</name>
    <dbReference type="NCBI Taxonomy" id="2730080"/>
    <lineage>
        <taxon>Bacteria</taxon>
        <taxon>Pseudomonadati</taxon>
        <taxon>Thermodesulfobacteriota</taxon>
        <taxon>Desulfovibrionia</taxon>
        <taxon>Desulfovibrionales</taxon>
        <taxon>Desulfovibrionaceae</taxon>
        <taxon>Fundidesulfovibrio</taxon>
    </lineage>
</organism>
<dbReference type="InterPro" id="IPR011990">
    <property type="entry name" value="TPR-like_helical_dom_sf"/>
</dbReference>
<sequence>MANPLSFGQVMNPEEELNAISFEDACGYYAAIIDGFQVDMLQCISFINRMLGAGASTLPPQARALLAQAVRAAVSLSPFDTDILRLAAGLGLAPGAETVVKVLDATHAAPEVFEKARQTNIKYHSEEIQEMCREVLKRHPMAVRFADMLLTVAHHRSEQPDDVLEGFRCPKVLEPLWSRRLFNHHASMGDVERAWPLWKRARSVAADDPISLSQAAEMFHRRGDTGEALAHYARAVKLDPLQRPYARRMEALRTPFQPDHTLVRAKKVCILLYTWNKADMLGDTLQSLAGCDIGPASIKVLLNGCKDHSRAVAEKARALFADRDYEIIDLHVNIGAPAARNWLLGLPSVQACDYAAFLDDDVYLQPDWLAHMLTVAESDPKIGNVGCKVVFPGEFPMLQYLYRHMSIATSEGVRVSPGAPSQQYDFGLYGVIKETSVVMGCQHLLRVATLKDAPSFDIRYSPSQVDDTDHDLQLCLAGWKVMYCGTVTCVHRQTSGVSVRSVLSMSSLGNITGNDVKFHFKWLDRWEEMRRLPGAAPGFWKG</sequence>
<evidence type="ECO:0000259" key="5">
    <source>
        <dbReference type="Pfam" id="PF00535"/>
    </source>
</evidence>
<evidence type="ECO:0000256" key="2">
    <source>
        <dbReference type="ARBA" id="ARBA00022676"/>
    </source>
</evidence>
<dbReference type="InterPro" id="IPR019734">
    <property type="entry name" value="TPR_rpt"/>
</dbReference>
<dbReference type="PANTHER" id="PTHR43179">
    <property type="entry name" value="RHAMNOSYLTRANSFERASE WBBL"/>
    <property type="match status" value="1"/>
</dbReference>
<name>A0A6V8LV53_9BACT</name>
<evidence type="ECO:0000256" key="1">
    <source>
        <dbReference type="ARBA" id="ARBA00006739"/>
    </source>
</evidence>
<reference evidence="6 7" key="2">
    <citation type="submission" date="2020-05" db="EMBL/GenBank/DDBJ databases">
        <title>Draft genome sequence of Desulfovibrio sp. strainFSS-1.</title>
        <authorList>
            <person name="Shimoshige H."/>
            <person name="Kobayashi H."/>
            <person name="Maekawa T."/>
        </authorList>
    </citation>
    <scope>NUCLEOTIDE SEQUENCE [LARGE SCALE GENOMIC DNA]</scope>
    <source>
        <strain evidence="6 7">SIID29052-01</strain>
    </source>
</reference>
<dbReference type="GO" id="GO:0016757">
    <property type="term" value="F:glycosyltransferase activity"/>
    <property type="evidence" value="ECO:0007669"/>
    <property type="project" value="UniProtKB-KW"/>
</dbReference>
<comment type="caution">
    <text evidence="6">The sequence shown here is derived from an EMBL/GenBank/DDBJ whole genome shotgun (WGS) entry which is preliminary data.</text>
</comment>